<accession>A0A7N0UW65</accession>
<evidence type="ECO:0000256" key="1">
    <source>
        <dbReference type="SAM" id="MobiDB-lite"/>
    </source>
</evidence>
<dbReference type="Gramene" id="Kaladp0087s0082.1.v1.1">
    <property type="protein sequence ID" value="Kaladp0087s0082.1.v1.1.CDS.1"/>
    <property type="gene ID" value="Kaladp0087s0082.v1.1"/>
</dbReference>
<protein>
    <submittedName>
        <fullName evidence="2">Uncharacterized protein</fullName>
    </submittedName>
</protein>
<dbReference type="PANTHER" id="PTHR34569:SF2">
    <property type="entry name" value="EXPRESSED PROTEIN"/>
    <property type="match status" value="1"/>
</dbReference>
<sequence>MEPKSISSTLHRRYSVGTPPSDLFLPKLSSFLPPYPLTDTPSSSDSAASALLSFPSVDLDLISLNSQSYTSLKDILPTTSAVNSPTTAAPPSSSNIPIRNRPVKQAAWAYRQPVAASPTFPFSHFLPPLNAFCRLFDCGLIPVLTRAFGHFHISTSSSHR</sequence>
<organism evidence="2 3">
    <name type="scientific">Kalanchoe fedtschenkoi</name>
    <name type="common">Lavender scallops</name>
    <name type="synonym">South American air plant</name>
    <dbReference type="NCBI Taxonomy" id="63787"/>
    <lineage>
        <taxon>Eukaryota</taxon>
        <taxon>Viridiplantae</taxon>
        <taxon>Streptophyta</taxon>
        <taxon>Embryophyta</taxon>
        <taxon>Tracheophyta</taxon>
        <taxon>Spermatophyta</taxon>
        <taxon>Magnoliopsida</taxon>
        <taxon>eudicotyledons</taxon>
        <taxon>Gunneridae</taxon>
        <taxon>Pentapetalae</taxon>
        <taxon>Saxifragales</taxon>
        <taxon>Crassulaceae</taxon>
        <taxon>Kalanchoe</taxon>
    </lineage>
</organism>
<evidence type="ECO:0000313" key="3">
    <source>
        <dbReference type="Proteomes" id="UP000594263"/>
    </source>
</evidence>
<dbReference type="AlphaFoldDB" id="A0A7N0UW65"/>
<dbReference type="EnsemblPlants" id="Kaladp0087s0082.1.v1.1">
    <property type="protein sequence ID" value="Kaladp0087s0082.1.v1.1.CDS.1"/>
    <property type="gene ID" value="Kaladp0087s0082.v1.1"/>
</dbReference>
<proteinExistence type="predicted"/>
<evidence type="ECO:0000313" key="2">
    <source>
        <dbReference type="EnsemblPlants" id="Kaladp0087s0082.1.v1.1.CDS.1"/>
    </source>
</evidence>
<reference evidence="2" key="1">
    <citation type="submission" date="2021-01" db="UniProtKB">
        <authorList>
            <consortium name="EnsemblPlants"/>
        </authorList>
    </citation>
    <scope>IDENTIFICATION</scope>
</reference>
<dbReference type="PANTHER" id="PTHR34569">
    <property type="entry name" value="EXPRESSED PROTEIN"/>
    <property type="match status" value="1"/>
</dbReference>
<feature type="region of interest" description="Disordered" evidence="1">
    <location>
        <begin position="1"/>
        <end position="22"/>
    </location>
</feature>
<name>A0A7N0UW65_KALFE</name>
<keyword evidence="3" id="KW-1185">Reference proteome</keyword>
<dbReference type="Proteomes" id="UP000594263">
    <property type="component" value="Unplaced"/>
</dbReference>